<comment type="caution">
    <text evidence="3">The sequence shown here is derived from an EMBL/GenBank/DDBJ whole genome shotgun (WGS) entry which is preliminary data.</text>
</comment>
<comment type="similarity">
    <text evidence="1">Belongs to the class-I aminoacyl-tRNA synthetase family.</text>
</comment>
<keyword evidence="4" id="KW-1185">Reference proteome</keyword>
<evidence type="ECO:0000256" key="1">
    <source>
        <dbReference type="ARBA" id="ARBA00005594"/>
    </source>
</evidence>
<dbReference type="GO" id="GO:0006429">
    <property type="term" value="P:leucyl-tRNA aminoacylation"/>
    <property type="evidence" value="ECO:0007669"/>
    <property type="project" value="InterPro"/>
</dbReference>
<evidence type="ECO:0000256" key="2">
    <source>
        <dbReference type="SAM" id="MobiDB-lite"/>
    </source>
</evidence>
<dbReference type="Proteomes" id="UP000436088">
    <property type="component" value="Unassembled WGS sequence"/>
</dbReference>
<dbReference type="PANTHER" id="PTHR45794:SF1">
    <property type="entry name" value="LEUCINE--TRNA LIGASE, CYTOPLASMIC"/>
    <property type="match status" value="1"/>
</dbReference>
<dbReference type="GO" id="GO:0004823">
    <property type="term" value="F:leucine-tRNA ligase activity"/>
    <property type="evidence" value="ECO:0007669"/>
    <property type="project" value="InterPro"/>
</dbReference>
<accession>A0A6A2X7T0</accession>
<dbReference type="InterPro" id="IPR014729">
    <property type="entry name" value="Rossmann-like_a/b/a_fold"/>
</dbReference>
<reference evidence="3" key="1">
    <citation type="submission" date="2019-09" db="EMBL/GenBank/DDBJ databases">
        <title>Draft genome information of white flower Hibiscus syriacus.</title>
        <authorList>
            <person name="Kim Y.-M."/>
        </authorList>
    </citation>
    <scope>NUCLEOTIDE SEQUENCE [LARGE SCALE GENOMIC DNA]</scope>
    <source>
        <strain evidence="3">YM2019G1</strain>
    </source>
</reference>
<evidence type="ECO:0000313" key="4">
    <source>
        <dbReference type="Proteomes" id="UP000436088"/>
    </source>
</evidence>
<evidence type="ECO:0000313" key="3">
    <source>
        <dbReference type="EMBL" id="KAE8658126.1"/>
    </source>
</evidence>
<dbReference type="GO" id="GO:0005524">
    <property type="term" value="F:ATP binding"/>
    <property type="evidence" value="ECO:0007669"/>
    <property type="project" value="InterPro"/>
</dbReference>
<dbReference type="InterPro" id="IPR004493">
    <property type="entry name" value="Leu-tRNA-synth_Ia_arc/euk"/>
</dbReference>
<dbReference type="PANTHER" id="PTHR45794">
    <property type="entry name" value="LEUCYL-TRNA SYNTHETASE"/>
    <property type="match status" value="1"/>
</dbReference>
<name>A0A6A2X7T0_HIBSY</name>
<dbReference type="Gene3D" id="3.40.50.620">
    <property type="entry name" value="HUPs"/>
    <property type="match status" value="1"/>
</dbReference>
<dbReference type="SUPFAM" id="SSF52374">
    <property type="entry name" value="Nucleotidylyl transferase"/>
    <property type="match status" value="1"/>
</dbReference>
<proteinExistence type="inferred from homology"/>
<protein>
    <submittedName>
        <fullName evidence="3">Uncharacterized protein</fullName>
    </submittedName>
</protein>
<dbReference type="AlphaFoldDB" id="A0A6A2X7T0"/>
<gene>
    <name evidence="3" type="ORF">F3Y22_tig00116975pilonHSYRG00273</name>
</gene>
<sequence length="208" mass="24000">MVERKCFQGHAFWLSKLEFATMFYSLKGVNVLLPFAFYCPGMPSIDSLENEQFRNSSFFPRQEPNRKQQESEGDNVTPDTFKGKKSKATSKSSGHKFQWEIMASFRLSDDETAVSMADKEVVPPFPAKIVEGPLASRIQVQRTYYAQFRENSEKMSKYTRNFKTLRQAIEEFSSDTVRFSLADADANLEFETFNAWELTAVTFMTYKS</sequence>
<feature type="region of interest" description="Disordered" evidence="2">
    <location>
        <begin position="59"/>
        <end position="92"/>
    </location>
</feature>
<organism evidence="3 4">
    <name type="scientific">Hibiscus syriacus</name>
    <name type="common">Rose of Sharon</name>
    <dbReference type="NCBI Taxonomy" id="106335"/>
    <lineage>
        <taxon>Eukaryota</taxon>
        <taxon>Viridiplantae</taxon>
        <taxon>Streptophyta</taxon>
        <taxon>Embryophyta</taxon>
        <taxon>Tracheophyta</taxon>
        <taxon>Spermatophyta</taxon>
        <taxon>Magnoliopsida</taxon>
        <taxon>eudicotyledons</taxon>
        <taxon>Gunneridae</taxon>
        <taxon>Pentapetalae</taxon>
        <taxon>rosids</taxon>
        <taxon>malvids</taxon>
        <taxon>Malvales</taxon>
        <taxon>Malvaceae</taxon>
        <taxon>Malvoideae</taxon>
        <taxon>Hibiscus</taxon>
    </lineage>
</organism>
<dbReference type="EMBL" id="VEPZ02001748">
    <property type="protein sequence ID" value="KAE8658126.1"/>
    <property type="molecule type" value="Genomic_DNA"/>
</dbReference>